<name>A0AAP8U6A5_BRELA</name>
<dbReference type="EMBL" id="PRKQ01000005">
    <property type="protein sequence ID" value="PPB08920.1"/>
    <property type="molecule type" value="Genomic_DNA"/>
</dbReference>
<protein>
    <submittedName>
        <fullName evidence="1">Uncharacterized protein</fullName>
    </submittedName>
</protein>
<dbReference type="Proteomes" id="UP000239759">
    <property type="component" value="Unassembled WGS sequence"/>
</dbReference>
<dbReference type="RefSeq" id="WP_104031217.1">
    <property type="nucleotide sequence ID" value="NZ_PRKQ01000005.1"/>
</dbReference>
<organism evidence="1 2">
    <name type="scientific">Brevibacillus laterosporus</name>
    <name type="common">Bacillus laterosporus</name>
    <dbReference type="NCBI Taxonomy" id="1465"/>
    <lineage>
        <taxon>Bacteria</taxon>
        <taxon>Bacillati</taxon>
        <taxon>Bacillota</taxon>
        <taxon>Bacilli</taxon>
        <taxon>Bacillales</taxon>
        <taxon>Paenibacillaceae</taxon>
        <taxon>Brevibacillus</taxon>
    </lineage>
</organism>
<evidence type="ECO:0000313" key="1">
    <source>
        <dbReference type="EMBL" id="PPB08920.1"/>
    </source>
</evidence>
<comment type="caution">
    <text evidence="1">The sequence shown here is derived from an EMBL/GenBank/DDBJ whole genome shotgun (WGS) entry which is preliminary data.</text>
</comment>
<dbReference type="AlphaFoldDB" id="A0AAP8U6A5"/>
<evidence type="ECO:0000313" key="2">
    <source>
        <dbReference type="Proteomes" id="UP000239759"/>
    </source>
</evidence>
<gene>
    <name evidence="1" type="ORF">C4A77_06450</name>
</gene>
<sequence length="84" mass="10030">MTIERTLPLKAVIGVKLESHRTRFVETYGKFSEIIIEEASYEGFIEAFRNYVKDIDLFYVAEDIFYPFFEGKKEESRDCFRKTK</sequence>
<reference evidence="1 2" key="1">
    <citation type="submission" date="2018-02" db="EMBL/GenBank/DDBJ databases">
        <title>Comparative analysis of genomes of three Brevibacillus laterosporus strains producers of potent antimicrobials isolated from silage.</title>
        <authorList>
            <person name="Kojic M."/>
            <person name="Miljkovic M."/>
            <person name="Studholme D."/>
            <person name="Filipic B."/>
        </authorList>
    </citation>
    <scope>NUCLEOTIDE SEQUENCE [LARGE SCALE GENOMIC DNA]</scope>
    <source>
        <strain evidence="1 2">BGSP11</strain>
    </source>
</reference>
<proteinExistence type="predicted"/>
<accession>A0AAP8U6A5</accession>